<keyword evidence="1" id="KW-0472">Membrane</keyword>
<proteinExistence type="predicted"/>
<dbReference type="OrthoDB" id="9847979at2"/>
<gene>
    <name evidence="3" type="ORF">SAMN05216462_1033</name>
</gene>
<dbReference type="AlphaFoldDB" id="A0A1H4A3C6"/>
<keyword evidence="1" id="KW-0812">Transmembrane</keyword>
<dbReference type="EMBL" id="FNRF01000002">
    <property type="protein sequence ID" value="SEA30288.1"/>
    <property type="molecule type" value="Genomic_DNA"/>
</dbReference>
<dbReference type="RefSeq" id="WP_074760537.1">
    <property type="nucleotide sequence ID" value="NZ_FNRF01000002.1"/>
</dbReference>
<feature type="signal peptide" evidence="2">
    <location>
        <begin position="1"/>
        <end position="24"/>
    </location>
</feature>
<keyword evidence="2" id="KW-0732">Signal</keyword>
<feature type="transmembrane region" description="Helical" evidence="1">
    <location>
        <begin position="97"/>
        <end position="116"/>
    </location>
</feature>
<reference evidence="3 4" key="1">
    <citation type="submission" date="2016-10" db="EMBL/GenBank/DDBJ databases">
        <authorList>
            <person name="de Groot N.N."/>
        </authorList>
    </citation>
    <scope>NUCLEOTIDE SEQUENCE [LARGE SCALE GENOMIC DNA]</scope>
    <source>
        <strain evidence="3 4">D31d</strain>
    </source>
</reference>
<organism evidence="3 4">
    <name type="scientific">Xylanibacter ruminicola</name>
    <name type="common">Prevotella ruminicola</name>
    <dbReference type="NCBI Taxonomy" id="839"/>
    <lineage>
        <taxon>Bacteria</taxon>
        <taxon>Pseudomonadati</taxon>
        <taxon>Bacteroidota</taxon>
        <taxon>Bacteroidia</taxon>
        <taxon>Bacteroidales</taxon>
        <taxon>Prevotellaceae</taxon>
        <taxon>Xylanibacter</taxon>
    </lineage>
</organism>
<evidence type="ECO:0000313" key="3">
    <source>
        <dbReference type="EMBL" id="SEA30288.1"/>
    </source>
</evidence>
<dbReference type="Proteomes" id="UP000182257">
    <property type="component" value="Unassembled WGS sequence"/>
</dbReference>
<name>A0A1H4A3C6_XYLRU</name>
<keyword evidence="1" id="KW-1133">Transmembrane helix</keyword>
<sequence>MKLKMHVKCHVFIVFMMLLASAPAAISAQDEVNDSSAHSRLDEVQQLEEVVVTAPVRSKVKSNPVKTCKVESDSGHVERGDDKLCNLSEKMEYAPSVGDVLITLIIFIIIVMHLFLL</sequence>
<evidence type="ECO:0000313" key="4">
    <source>
        <dbReference type="Proteomes" id="UP000182257"/>
    </source>
</evidence>
<feature type="chain" id="PRO_5010212755" description="Transmembrane protein" evidence="2">
    <location>
        <begin position="25"/>
        <end position="117"/>
    </location>
</feature>
<accession>A0A1H4A3C6</accession>
<evidence type="ECO:0000256" key="2">
    <source>
        <dbReference type="SAM" id="SignalP"/>
    </source>
</evidence>
<protein>
    <recommendedName>
        <fullName evidence="5">Transmembrane protein</fullName>
    </recommendedName>
</protein>
<evidence type="ECO:0008006" key="5">
    <source>
        <dbReference type="Google" id="ProtNLM"/>
    </source>
</evidence>
<evidence type="ECO:0000256" key="1">
    <source>
        <dbReference type="SAM" id="Phobius"/>
    </source>
</evidence>